<dbReference type="InterPro" id="IPR008323">
    <property type="entry name" value="UCP033563"/>
</dbReference>
<dbReference type="AlphaFoldDB" id="A0A645ICS0"/>
<protein>
    <recommendedName>
        <fullName evidence="2">DUF1015 domain-containing protein</fullName>
    </recommendedName>
</protein>
<gene>
    <name evidence="1" type="ORF">SDC9_196708</name>
</gene>
<comment type="caution">
    <text evidence="1">The sequence shown here is derived from an EMBL/GenBank/DDBJ whole genome shotgun (WGS) entry which is preliminary data.</text>
</comment>
<dbReference type="PANTHER" id="PTHR36454:SF1">
    <property type="entry name" value="DUF1015 DOMAIN-CONTAINING PROTEIN"/>
    <property type="match status" value="1"/>
</dbReference>
<evidence type="ECO:0008006" key="2">
    <source>
        <dbReference type="Google" id="ProtNLM"/>
    </source>
</evidence>
<evidence type="ECO:0000313" key="1">
    <source>
        <dbReference type="EMBL" id="MPN49095.1"/>
    </source>
</evidence>
<dbReference type="PANTHER" id="PTHR36454">
    <property type="entry name" value="LMO2823 PROTEIN"/>
    <property type="match status" value="1"/>
</dbReference>
<reference evidence="1" key="1">
    <citation type="submission" date="2019-08" db="EMBL/GenBank/DDBJ databases">
        <authorList>
            <person name="Kucharzyk K."/>
            <person name="Murdoch R.W."/>
            <person name="Higgins S."/>
            <person name="Loffler F."/>
        </authorList>
    </citation>
    <scope>NUCLEOTIDE SEQUENCE</scope>
</reference>
<accession>A0A645ICS0</accession>
<proteinExistence type="predicted"/>
<organism evidence="1">
    <name type="scientific">bioreactor metagenome</name>
    <dbReference type="NCBI Taxonomy" id="1076179"/>
    <lineage>
        <taxon>unclassified sequences</taxon>
        <taxon>metagenomes</taxon>
        <taxon>ecological metagenomes</taxon>
    </lineage>
</organism>
<sequence>MSEAEFLEKIQEKFVVEENSGEHKKPAKLHQFGMYLAGKWYTLTAKPEIYDDNDPVGCLDVTVLQENVLAPLLGINDPRTDERISFIGGIRGLGELEKKVNGGEYKVAFAMYPTSMNQLMEIADSGMIMPPKSTWFEPKLRDAMVVHLIGDDI</sequence>
<dbReference type="EMBL" id="VSSQ01112038">
    <property type="protein sequence ID" value="MPN49095.1"/>
    <property type="molecule type" value="Genomic_DNA"/>
</dbReference>
<dbReference type="Pfam" id="PF06245">
    <property type="entry name" value="DUF1015"/>
    <property type="match status" value="1"/>
</dbReference>
<name>A0A645ICS0_9ZZZZ</name>